<protein>
    <submittedName>
        <fullName evidence="2">Uncharacterized protein</fullName>
    </submittedName>
</protein>
<evidence type="ECO:0000313" key="2">
    <source>
        <dbReference type="EMBL" id="WXB12052.1"/>
    </source>
</evidence>
<gene>
    <name evidence="2" type="ORF">LZC94_29880</name>
</gene>
<keyword evidence="3" id="KW-1185">Reference proteome</keyword>
<dbReference type="Proteomes" id="UP001370348">
    <property type="component" value="Chromosome"/>
</dbReference>
<proteinExistence type="predicted"/>
<feature type="region of interest" description="Disordered" evidence="1">
    <location>
        <begin position="1"/>
        <end position="114"/>
    </location>
</feature>
<dbReference type="EMBL" id="CP089984">
    <property type="protein sequence ID" value="WXB12052.1"/>
    <property type="molecule type" value="Genomic_DNA"/>
</dbReference>
<feature type="compositionally biased region" description="Basic and acidic residues" evidence="1">
    <location>
        <begin position="8"/>
        <end position="25"/>
    </location>
</feature>
<evidence type="ECO:0000256" key="1">
    <source>
        <dbReference type="SAM" id="MobiDB-lite"/>
    </source>
</evidence>
<organism evidence="2 3">
    <name type="scientific">Pendulispora albinea</name>
    <dbReference type="NCBI Taxonomy" id="2741071"/>
    <lineage>
        <taxon>Bacteria</taxon>
        <taxon>Pseudomonadati</taxon>
        <taxon>Myxococcota</taxon>
        <taxon>Myxococcia</taxon>
        <taxon>Myxococcales</taxon>
        <taxon>Sorangiineae</taxon>
        <taxon>Pendulisporaceae</taxon>
        <taxon>Pendulispora</taxon>
    </lineage>
</organism>
<accession>A0ABZ2LMB3</accession>
<feature type="compositionally biased region" description="Basic and acidic residues" evidence="1">
    <location>
        <begin position="70"/>
        <end position="92"/>
    </location>
</feature>
<feature type="compositionally biased region" description="Basic and acidic residues" evidence="1">
    <location>
        <begin position="99"/>
        <end position="114"/>
    </location>
</feature>
<dbReference type="RefSeq" id="WP_394821669.1">
    <property type="nucleotide sequence ID" value="NZ_CP089984.1"/>
</dbReference>
<evidence type="ECO:0000313" key="3">
    <source>
        <dbReference type="Proteomes" id="UP001370348"/>
    </source>
</evidence>
<reference evidence="2 3" key="1">
    <citation type="submission" date="2021-12" db="EMBL/GenBank/DDBJ databases">
        <title>Discovery of the Pendulisporaceae a myxobacterial family with distinct sporulation behavior and unique specialized metabolism.</title>
        <authorList>
            <person name="Garcia R."/>
            <person name="Popoff A."/>
            <person name="Bader C.D."/>
            <person name="Loehr J."/>
            <person name="Walesch S."/>
            <person name="Walt C."/>
            <person name="Boldt J."/>
            <person name="Bunk B."/>
            <person name="Haeckl F.J.F.P.J."/>
            <person name="Gunesch A.P."/>
            <person name="Birkelbach J."/>
            <person name="Nuebel U."/>
            <person name="Pietschmann T."/>
            <person name="Bach T."/>
            <person name="Mueller R."/>
        </authorList>
    </citation>
    <scope>NUCLEOTIDE SEQUENCE [LARGE SCALE GENOMIC DNA]</scope>
    <source>
        <strain evidence="2 3">MSr11954</strain>
    </source>
</reference>
<name>A0ABZ2LMB3_9BACT</name>
<sequence>MPNTSQSDQRDKQQRQQDGASRDPSRSGGPQSGAQLRRPESKDAGAAPEGAEQPNEGEGSRTGARAYDAATEKYIRSGKVEKAAQEAKRAVDGEEGEELREAEKEGRSHAKEDD</sequence>